<evidence type="ECO:0000259" key="4">
    <source>
        <dbReference type="PROSITE" id="PS51635"/>
    </source>
</evidence>
<feature type="active site" description="Nucleophile" evidence="2">
    <location>
        <position position="63"/>
    </location>
</feature>
<dbReference type="STRING" id="7739.C3ZSJ7"/>
<dbReference type="GO" id="GO:0016787">
    <property type="term" value="F:hydrolase activity"/>
    <property type="evidence" value="ECO:0007669"/>
    <property type="project" value="UniProtKB-UniRule"/>
</dbReference>
<dbReference type="InParanoid" id="C3ZSJ7"/>
<dbReference type="GO" id="GO:0016042">
    <property type="term" value="P:lipid catabolic process"/>
    <property type="evidence" value="ECO:0007669"/>
    <property type="project" value="UniProtKB-UniRule"/>
</dbReference>
<dbReference type="InterPro" id="IPR016035">
    <property type="entry name" value="Acyl_Trfase/lysoPLipase"/>
</dbReference>
<evidence type="ECO:0000256" key="2">
    <source>
        <dbReference type="PROSITE-ProRule" id="PRU01161"/>
    </source>
</evidence>
<dbReference type="EMBL" id="GG666674">
    <property type="protein sequence ID" value="EEN44399.1"/>
    <property type="molecule type" value="Genomic_DNA"/>
</dbReference>
<protein>
    <recommendedName>
        <fullName evidence="4">PNPLA domain-containing protein</fullName>
    </recommendedName>
</protein>
<feature type="short sequence motif" description="GXGXXG" evidence="2">
    <location>
        <begin position="32"/>
        <end position="37"/>
    </location>
</feature>
<evidence type="ECO:0000313" key="5">
    <source>
        <dbReference type="EMBL" id="EEN44399.1"/>
    </source>
</evidence>
<dbReference type="Pfam" id="PF01734">
    <property type="entry name" value="Patatin"/>
    <property type="match status" value="2"/>
</dbReference>
<dbReference type="Gene3D" id="3.40.1090.10">
    <property type="entry name" value="Cytosolic phospholipase A2 catalytic domain"/>
    <property type="match status" value="4"/>
</dbReference>
<keyword evidence="2" id="KW-0442">Lipid degradation</keyword>
<feature type="active site" description="Proton acceptor" evidence="2">
    <location>
        <position position="213"/>
    </location>
</feature>
<evidence type="ECO:0000256" key="3">
    <source>
        <dbReference type="SAM" id="MobiDB-lite"/>
    </source>
</evidence>
<proteinExistence type="predicted"/>
<feature type="region of interest" description="Disordered" evidence="3">
    <location>
        <begin position="387"/>
        <end position="471"/>
    </location>
</feature>
<feature type="short sequence motif" description="GXSXG" evidence="2">
    <location>
        <begin position="712"/>
        <end position="716"/>
    </location>
</feature>
<feature type="domain" description="PNPLA" evidence="4">
    <location>
        <begin position="679"/>
        <end position="878"/>
    </location>
</feature>
<feature type="active site" description="Proton acceptor" evidence="2">
    <location>
        <position position="865"/>
    </location>
</feature>
<dbReference type="InterPro" id="IPR002641">
    <property type="entry name" value="PNPLA_dom"/>
</dbReference>
<keyword evidence="2" id="KW-0378">Hydrolase</keyword>
<feature type="short sequence motif" description="GXSXG" evidence="2">
    <location>
        <begin position="61"/>
        <end position="65"/>
    </location>
</feature>
<dbReference type="AlphaFoldDB" id="C3ZSJ7"/>
<dbReference type="PANTHER" id="PTHR46394">
    <property type="entry name" value="ANNEXIN"/>
    <property type="match status" value="1"/>
</dbReference>
<dbReference type="InterPro" id="IPR052580">
    <property type="entry name" value="Lipid_Hydrolase"/>
</dbReference>
<evidence type="ECO:0000256" key="1">
    <source>
        <dbReference type="ARBA" id="ARBA00023098"/>
    </source>
</evidence>
<dbReference type="CDD" id="cd07207">
    <property type="entry name" value="Pat_ExoU_VipD_like"/>
    <property type="match status" value="2"/>
</dbReference>
<feature type="domain" description="PNPLA" evidence="4">
    <location>
        <begin position="28"/>
        <end position="226"/>
    </location>
</feature>
<feature type="active site" description="Nucleophile" evidence="2">
    <location>
        <position position="714"/>
    </location>
</feature>
<feature type="short sequence motif" description="GXGXXG" evidence="2">
    <location>
        <begin position="683"/>
        <end position="688"/>
    </location>
</feature>
<name>C3ZSJ7_BRAFL</name>
<keyword evidence="1 2" id="KW-0443">Lipid metabolism</keyword>
<dbReference type="SUPFAM" id="SSF52151">
    <property type="entry name" value="FabD/lysophospholipase-like"/>
    <property type="match status" value="2"/>
</dbReference>
<dbReference type="PROSITE" id="PS51635">
    <property type="entry name" value="PNPLA"/>
    <property type="match status" value="2"/>
</dbReference>
<accession>C3ZSJ7</accession>
<dbReference type="PANTHER" id="PTHR46394:SF1">
    <property type="entry name" value="PNPLA DOMAIN-CONTAINING PROTEIN"/>
    <property type="match status" value="1"/>
</dbReference>
<sequence length="1226" mass="138238">MATRGTAVRLPARGGEKFAEKEFPFTNLVLEGGGAKGIAYIGAAKVLEDAGIMKNIKRFGGTSAGAITAALLAIGMTSEEMMTTLSGVDLWKILMDGGKHWISWLNYASYAHNLIYHKGANPGNDFLEWFGKVIANSREVVEHGLDGDITFLELHQVLKRELCIVSYNVQYARELYFHVKTTPLMRVREAVRMSMSIPVAFEPYQRGGFLHIDGGLVANYPIYCFDGWWLSLNDENTFRARFDGKTEAEVKTLMSPENLRDKRFSPVQGSNGGEKTLGMILEKLLYVPAPILNLWQMLGDCDGNLSSSDLTVMKDCAATAIWLLGSANRYLAEMRRLSLAEVSTVDTAKDLFGMIPDEPSHLVRSDLASKAKELVAGKRALVDSLKPKYEQRPRWGRGQSGASRYGGRGRGSNSRKSRPPPRQSGGNNKFYWGAQYSRSSGQGGDGSFGKKSSKYPFKPQFSKDTDPTPHEVELEERLARLEEEDPTAMKIRPTTKLASSFEEAQAARKEFNSEEQKRFAGYRKGLVRIERVYQESTPDTLEENFMKEFKEDEFKPWGWSRAEAFAAYFPQVERGKEPTDAVVKHMRDNWLVLEAKTLLLGEKKVETTTEYYGSLLDFMGKNEPFEEEDVKRTVGIDIDYVGTMDFDMANEDMNFLMDVTLPKASGEAFNQKEFPFTNLVMEGGGAKGIAYVGAMKILEEAGIMKNIKRFAGTSAGAITAAMVAVGMTSEEILKEMSEVDMMKVVIDGGGPLPGVFKKVGMAFNVVCSSGANPGNRFLDWMGGILEKYLAKHKHKDLGKDVTFSQLYQAFGHELCIVAYNVEYAQETYFHVKTTPLMKVRDAVRMSMSIPVVFQPYELLGFKYMDGGLVANYPVYCYDGWWLSMEKGDTFQDRMGDKSDAEVKKMLSPENKKERFGGPDHERMETLGMLLFSEELDREQYEYVFQDRLKKLAEEDQAFKKRRPDTEAARAYLKAQAERDKFNHDAVAGFEESLMLLQKVNDVWKGSNEDNLRDNFMKAFQPGTFKATLSGFDNEKAFDALFPKFEGQHRTNQVVESIMTNFAVLQTFKHKVIGERQIQTPLQLYGSLLDFFGKNYSPSKKDVARTVGIDVDYVGTMDFDMAPEDMNFLMEMSSPIWLLGVLVLLTTMLETQAGFNKLSKEDRLDCYIKCNQCKLLFTWPKPFSSTNCRQQCTKSKETGDEMFLSGKAFKEWEVCVMSLQARAGRRR</sequence>
<gene>
    <name evidence="5" type="ORF">BRAFLDRAFT_116982</name>
</gene>
<feature type="short sequence motif" description="DGA/G" evidence="2">
    <location>
        <begin position="865"/>
        <end position="867"/>
    </location>
</feature>
<organism>
    <name type="scientific">Branchiostoma floridae</name>
    <name type="common">Florida lancelet</name>
    <name type="synonym">Amphioxus</name>
    <dbReference type="NCBI Taxonomy" id="7739"/>
    <lineage>
        <taxon>Eukaryota</taxon>
        <taxon>Metazoa</taxon>
        <taxon>Chordata</taxon>
        <taxon>Cephalochordata</taxon>
        <taxon>Leptocardii</taxon>
        <taxon>Amphioxiformes</taxon>
        <taxon>Branchiostomatidae</taxon>
        <taxon>Branchiostoma</taxon>
    </lineage>
</organism>
<feature type="compositionally biased region" description="Basic and acidic residues" evidence="3">
    <location>
        <begin position="461"/>
        <end position="471"/>
    </location>
</feature>
<feature type="short sequence motif" description="DGA/G" evidence="2">
    <location>
        <begin position="213"/>
        <end position="215"/>
    </location>
</feature>
<reference evidence="5" key="1">
    <citation type="journal article" date="2008" name="Nature">
        <title>The amphioxus genome and the evolution of the chordate karyotype.</title>
        <authorList>
            <consortium name="US DOE Joint Genome Institute (JGI-PGF)"/>
            <person name="Putnam N.H."/>
            <person name="Butts T."/>
            <person name="Ferrier D.E.K."/>
            <person name="Furlong R.F."/>
            <person name="Hellsten U."/>
            <person name="Kawashima T."/>
            <person name="Robinson-Rechavi M."/>
            <person name="Shoguchi E."/>
            <person name="Terry A."/>
            <person name="Yu J.-K."/>
            <person name="Benito-Gutierrez E.L."/>
            <person name="Dubchak I."/>
            <person name="Garcia-Fernandez J."/>
            <person name="Gibson-Brown J.J."/>
            <person name="Grigoriev I.V."/>
            <person name="Horton A.C."/>
            <person name="de Jong P.J."/>
            <person name="Jurka J."/>
            <person name="Kapitonov V.V."/>
            <person name="Kohara Y."/>
            <person name="Kuroki Y."/>
            <person name="Lindquist E."/>
            <person name="Lucas S."/>
            <person name="Osoegawa K."/>
            <person name="Pennacchio L.A."/>
            <person name="Salamov A.A."/>
            <person name="Satou Y."/>
            <person name="Sauka-Spengler T."/>
            <person name="Schmutz J."/>
            <person name="Shin-I T."/>
            <person name="Toyoda A."/>
            <person name="Bronner-Fraser M."/>
            <person name="Fujiyama A."/>
            <person name="Holland L.Z."/>
            <person name="Holland P.W.H."/>
            <person name="Satoh N."/>
            <person name="Rokhsar D.S."/>
        </authorList>
    </citation>
    <scope>NUCLEOTIDE SEQUENCE [LARGE SCALE GENOMIC DNA]</scope>
    <source>
        <strain evidence="5">S238N-H82</strain>
        <tissue evidence="5">Testes</tissue>
    </source>
</reference>